<dbReference type="PANTHER" id="PTHR43800:SF1">
    <property type="entry name" value="PEPTIDYL-LYSINE N-ACETYLTRANSFERASE YJAB"/>
    <property type="match status" value="1"/>
</dbReference>
<protein>
    <recommendedName>
        <fullName evidence="3">N-acetyltransferase domain-containing protein</fullName>
    </recommendedName>
</protein>
<dbReference type="EMBL" id="JAPDRL010000050">
    <property type="protein sequence ID" value="KAJ9662378.1"/>
    <property type="molecule type" value="Genomic_DNA"/>
</dbReference>
<keyword evidence="1" id="KW-0808">Transferase</keyword>
<dbReference type="InterPro" id="IPR016181">
    <property type="entry name" value="Acyl_CoA_acyltransferase"/>
</dbReference>
<dbReference type="Proteomes" id="UP001172684">
    <property type="component" value="Unassembled WGS sequence"/>
</dbReference>
<organism evidence="4 5">
    <name type="scientific">Coniosporium apollinis</name>
    <dbReference type="NCBI Taxonomy" id="61459"/>
    <lineage>
        <taxon>Eukaryota</taxon>
        <taxon>Fungi</taxon>
        <taxon>Dikarya</taxon>
        <taxon>Ascomycota</taxon>
        <taxon>Pezizomycotina</taxon>
        <taxon>Dothideomycetes</taxon>
        <taxon>Dothideomycetes incertae sedis</taxon>
        <taxon>Coniosporium</taxon>
    </lineage>
</organism>
<dbReference type="InterPro" id="IPR000182">
    <property type="entry name" value="GNAT_dom"/>
</dbReference>
<dbReference type="Gene3D" id="3.40.630.30">
    <property type="match status" value="1"/>
</dbReference>
<dbReference type="CDD" id="cd04301">
    <property type="entry name" value="NAT_SF"/>
    <property type="match status" value="1"/>
</dbReference>
<evidence type="ECO:0000256" key="1">
    <source>
        <dbReference type="ARBA" id="ARBA00022679"/>
    </source>
</evidence>
<dbReference type="PANTHER" id="PTHR43800">
    <property type="entry name" value="PEPTIDYL-LYSINE N-ACETYLTRANSFERASE YJAB"/>
    <property type="match status" value="1"/>
</dbReference>
<keyword evidence="5" id="KW-1185">Reference proteome</keyword>
<comment type="caution">
    <text evidence="4">The sequence shown here is derived from an EMBL/GenBank/DDBJ whole genome shotgun (WGS) entry which is preliminary data.</text>
</comment>
<accession>A0ABQ9NMV1</accession>
<sequence length="184" mass="20520">MSSTTFKIRPALSSDLLLIPLIEYQAGQVFRTVGMDAIADDAPPTIDSLVHYASAGRIWVAVSRIDPGTPIAYLTADLLARDGLAHVAQVTVSPEHARKGIGASLLRHLELWARDMRLRGVSLTTFSDVPWNRPMYERLGYKTLEDEELQQEGLGGLRGLVEEEGRNEVLKRWPRCTMIKMFMG</sequence>
<reference evidence="4" key="1">
    <citation type="submission" date="2022-10" db="EMBL/GenBank/DDBJ databases">
        <title>Culturing micro-colonial fungi from biological soil crusts in the Mojave desert and describing Neophaeococcomyces mojavensis, and introducing the new genera and species Taxawa tesnikishii.</title>
        <authorList>
            <person name="Kurbessoian T."/>
            <person name="Stajich J.E."/>
        </authorList>
    </citation>
    <scope>NUCLEOTIDE SEQUENCE</scope>
    <source>
        <strain evidence="4">TK_1</strain>
    </source>
</reference>
<feature type="domain" description="N-acetyltransferase" evidence="3">
    <location>
        <begin position="6"/>
        <end position="167"/>
    </location>
</feature>
<dbReference type="Pfam" id="PF00583">
    <property type="entry name" value="Acetyltransf_1"/>
    <property type="match status" value="1"/>
</dbReference>
<dbReference type="PROSITE" id="PS51186">
    <property type="entry name" value="GNAT"/>
    <property type="match status" value="1"/>
</dbReference>
<dbReference type="SUPFAM" id="SSF55729">
    <property type="entry name" value="Acyl-CoA N-acyltransferases (Nat)"/>
    <property type="match status" value="1"/>
</dbReference>
<gene>
    <name evidence="4" type="ORF">H2201_006086</name>
</gene>
<evidence type="ECO:0000313" key="4">
    <source>
        <dbReference type="EMBL" id="KAJ9662378.1"/>
    </source>
</evidence>
<evidence type="ECO:0000313" key="5">
    <source>
        <dbReference type="Proteomes" id="UP001172684"/>
    </source>
</evidence>
<proteinExistence type="predicted"/>
<evidence type="ECO:0000259" key="3">
    <source>
        <dbReference type="PROSITE" id="PS51186"/>
    </source>
</evidence>
<keyword evidence="2" id="KW-0012">Acyltransferase</keyword>
<evidence type="ECO:0000256" key="2">
    <source>
        <dbReference type="ARBA" id="ARBA00023315"/>
    </source>
</evidence>
<name>A0ABQ9NMV1_9PEZI</name>